<dbReference type="Gene3D" id="3.40.630.30">
    <property type="match status" value="2"/>
</dbReference>
<evidence type="ECO:0000256" key="2">
    <source>
        <dbReference type="ARBA" id="ARBA00023315"/>
    </source>
</evidence>
<name>A0A841R6T9_9SPIO</name>
<comment type="caution">
    <text evidence="4">The sequence shown here is derived from an EMBL/GenBank/DDBJ whole genome shotgun (WGS) entry which is preliminary data.</text>
</comment>
<dbReference type="PANTHER" id="PTHR43420:SF44">
    <property type="entry name" value="ACETYLTRANSFERASE YPEA"/>
    <property type="match status" value="1"/>
</dbReference>
<dbReference type="AlphaFoldDB" id="A0A841R6T9"/>
<evidence type="ECO:0000313" key="4">
    <source>
        <dbReference type="EMBL" id="MBB6479556.1"/>
    </source>
</evidence>
<dbReference type="InterPro" id="IPR016181">
    <property type="entry name" value="Acyl_CoA_acyltransferase"/>
</dbReference>
<reference evidence="4 5" key="1">
    <citation type="submission" date="2020-08" db="EMBL/GenBank/DDBJ databases">
        <title>Genomic Encyclopedia of Type Strains, Phase IV (KMG-IV): sequencing the most valuable type-strain genomes for metagenomic binning, comparative biology and taxonomic classification.</title>
        <authorList>
            <person name="Goeker M."/>
        </authorList>
    </citation>
    <scope>NUCLEOTIDE SEQUENCE [LARGE SCALE GENOMIC DNA]</scope>
    <source>
        <strain evidence="4 5">DSM 2461</strain>
    </source>
</reference>
<evidence type="ECO:0000313" key="5">
    <source>
        <dbReference type="Proteomes" id="UP000587760"/>
    </source>
</evidence>
<feature type="domain" description="N-acetyltransferase" evidence="3">
    <location>
        <begin position="1"/>
        <end position="149"/>
    </location>
</feature>
<dbReference type="CDD" id="cd04301">
    <property type="entry name" value="NAT_SF"/>
    <property type="match status" value="1"/>
</dbReference>
<sequence>MDFVKCSQAADHQIFEAFSRGFSDYIIKFDMSEDFFFDHFFGAEGNRRELSWLALEDGKPAGLVLGGIRSFDGLKTMRCGTMCVVPEYRRKKVAAGLLEQHRQTALESGCDQLFLECIEGNDRALAFYRKAGYETRHHLHYFLCENPGEISSPSISSPIETLTPEEIRSLRSESGVHWNWQNEMEYLEKEGAEFSGIRENGFPVAGIAHKDRRIQFLYVAEPYRRRGYALSLIASFAQGKEKLTVSFPDNPGLEGFYENNGFRREPIRQEEMYLDLRF</sequence>
<dbReference type="PROSITE" id="PS51186">
    <property type="entry name" value="GNAT"/>
    <property type="match status" value="2"/>
</dbReference>
<dbReference type="Pfam" id="PF00583">
    <property type="entry name" value="Acetyltransf_1"/>
    <property type="match status" value="1"/>
</dbReference>
<keyword evidence="1 4" id="KW-0808">Transferase</keyword>
<keyword evidence="2" id="KW-0012">Acyltransferase</keyword>
<feature type="domain" description="N-acetyltransferase" evidence="3">
    <location>
        <begin position="154"/>
        <end position="278"/>
    </location>
</feature>
<dbReference type="Pfam" id="PF13673">
    <property type="entry name" value="Acetyltransf_10"/>
    <property type="match status" value="1"/>
</dbReference>
<evidence type="ECO:0000256" key="1">
    <source>
        <dbReference type="ARBA" id="ARBA00022679"/>
    </source>
</evidence>
<keyword evidence="5" id="KW-1185">Reference proteome</keyword>
<dbReference type="PANTHER" id="PTHR43420">
    <property type="entry name" value="ACETYLTRANSFERASE"/>
    <property type="match status" value="1"/>
</dbReference>
<dbReference type="RefSeq" id="WP_184744909.1">
    <property type="nucleotide sequence ID" value="NZ_JACHGJ010000002.1"/>
</dbReference>
<accession>A0A841R6T9</accession>
<dbReference type="GO" id="GO:0016747">
    <property type="term" value="F:acyltransferase activity, transferring groups other than amino-acyl groups"/>
    <property type="evidence" value="ECO:0007669"/>
    <property type="project" value="InterPro"/>
</dbReference>
<proteinExistence type="predicted"/>
<dbReference type="InterPro" id="IPR050680">
    <property type="entry name" value="YpeA/RimI_acetyltransf"/>
</dbReference>
<protein>
    <submittedName>
        <fullName evidence="4">GNAT superfamily N-acetyltransferase</fullName>
    </submittedName>
</protein>
<organism evidence="4 5">
    <name type="scientific">Spirochaeta isovalerica</name>
    <dbReference type="NCBI Taxonomy" id="150"/>
    <lineage>
        <taxon>Bacteria</taxon>
        <taxon>Pseudomonadati</taxon>
        <taxon>Spirochaetota</taxon>
        <taxon>Spirochaetia</taxon>
        <taxon>Spirochaetales</taxon>
        <taxon>Spirochaetaceae</taxon>
        <taxon>Spirochaeta</taxon>
    </lineage>
</organism>
<dbReference type="InterPro" id="IPR000182">
    <property type="entry name" value="GNAT_dom"/>
</dbReference>
<dbReference type="SUPFAM" id="SSF55729">
    <property type="entry name" value="Acyl-CoA N-acyltransferases (Nat)"/>
    <property type="match status" value="2"/>
</dbReference>
<gene>
    <name evidence="4" type="ORF">HNR50_001214</name>
</gene>
<dbReference type="EMBL" id="JACHGJ010000002">
    <property type="protein sequence ID" value="MBB6479556.1"/>
    <property type="molecule type" value="Genomic_DNA"/>
</dbReference>
<evidence type="ECO:0000259" key="3">
    <source>
        <dbReference type="PROSITE" id="PS51186"/>
    </source>
</evidence>
<dbReference type="Proteomes" id="UP000587760">
    <property type="component" value="Unassembled WGS sequence"/>
</dbReference>